<dbReference type="EMBL" id="LR812090">
    <property type="protein sequence ID" value="CAB9492823.1"/>
    <property type="molecule type" value="Genomic_DNA"/>
</dbReference>
<evidence type="ECO:0000313" key="1">
    <source>
        <dbReference type="EMBL" id="CAB9492823.1"/>
    </source>
</evidence>
<dbReference type="AlphaFoldDB" id="A0A6T9Y010"/>
<organism evidence="1 2">
    <name type="scientific">Alteromonas macleodii</name>
    <name type="common">Pseudoalteromonas macleodii</name>
    <dbReference type="NCBI Taxonomy" id="28108"/>
    <lineage>
        <taxon>Bacteria</taxon>
        <taxon>Pseudomonadati</taxon>
        <taxon>Pseudomonadota</taxon>
        <taxon>Gammaproteobacteria</taxon>
        <taxon>Alteromonadales</taxon>
        <taxon>Alteromonadaceae</taxon>
        <taxon>Alteromonas/Salinimonas group</taxon>
        <taxon>Alteromonas</taxon>
    </lineage>
</organism>
<dbReference type="Proteomes" id="UP000509458">
    <property type="component" value="Chromosome"/>
</dbReference>
<evidence type="ECO:0008006" key="3">
    <source>
        <dbReference type="Google" id="ProtNLM"/>
    </source>
</evidence>
<sequence length="416" mass="47460">MISRGKSLKGSVKAVLEFIEKFIAVKDEKSMSLSSMEVITYYAILEKTVDFDLSISDYEKSDIVRQAIYDSIKDGGLNEKSFFKNFNRRHLEVLNSVILSFRVITQLSIDSQLLPNGLNFTLNGVRIKLMRSLPKAYQKSRKIEEDNIGNYHGKASTPHDVYCVSYVSARSPQEAYHKAFHQIEIVRAALNFSYSLKRKHLIKSYGPENYVFSGPTHTVHSKDGEAFSDLTHYEPEYTRSNRKITNLPNANLFTKNCLHIVNRVKTLKIGKWVGHGLTMYVEALDIANPKLSFTMLWSVLEYFTVTDSNYSDTVKKASSIWNDHELVKSLLLVLRESRNDFVHKGVTSKTSADYLEILRGILDELILFTINIPKELDDLAALEEYLNLPRSNAELNAKLLETKKQASLIQLKLKTS</sequence>
<accession>A0A6T9Y010</accession>
<name>A0A6T9Y010_ALTMA</name>
<reference evidence="1 2" key="1">
    <citation type="submission" date="2020-06" db="EMBL/GenBank/DDBJ databases">
        <authorList>
            <person name="Duchaud E."/>
        </authorList>
    </citation>
    <scope>NUCLEOTIDE SEQUENCE [LARGE SCALE GENOMIC DNA]</scope>
    <source>
        <strain evidence="1">Alteromonas fortis</strain>
    </source>
</reference>
<evidence type="ECO:0000313" key="2">
    <source>
        <dbReference type="Proteomes" id="UP000509458"/>
    </source>
</evidence>
<protein>
    <recommendedName>
        <fullName evidence="3">Apea-like HEPN domain-containing protein</fullName>
    </recommendedName>
</protein>
<gene>
    <name evidence="1" type="ORF">ALFOR1_20270</name>
</gene>
<proteinExistence type="predicted"/>
<dbReference type="RefSeq" id="WP_179982460.1">
    <property type="nucleotide sequence ID" value="NZ_LR812090.1"/>
</dbReference>